<sequence length="714" mass="80571">MSRRSRRLQPYYSADDDGTSTSSMGSTSGNVISYKETPVKIFKRKSSSKRSSPVRRTPPPPRAKGSISNESFSSLFSNVSDSSTLPLQSDQRTGGDYYWVRQSAGKQRNGSQPNRSNGFLPSEATSPSYDSYCASSGYSSAEEEYAGSDCTGYDTSPVGQMKGFLAQIGYCLQMLFLNPVQAFLLFYWWLGTSWYRLTATVAAHNVFILGRSVSRTALLVCFFFFLVLLLLLLLSLLLLVFFFFFTGIWLWYPSALPWTQKHLSEPQVQPNKQHSQHHTERSILDKVAALEQSVRQLSLELKQQKEEGCSRIEKAEGGARLSREDAISAVEEFLNKRHQAMKEELMRDGETYTQQKLSNYHQKHHKEFADALATLMQKSEDLQTKMSQLSSKAKSQFSAEEREKLLLTVVNLEERLDSMKAEMNGVQAKQHELMLQLDSFPNSIQSIRDDVDSRMSAAIRQLLQDAMGLATSFVLQEDLQRILQELEGSLRREVSTQGSSFRADVVGETLEAAGITEVSMEVVSRIVDRALRLYSEDRIGKVDYALESAEGASVISTRCSETFETKTALLSLFGIPLWYHSQSPRVVLQPDVYPGNCWAFRGSQGFLVIHLASRIRPTAFTLEHIPKSVSPGGTITSAPRDFAVFGLEDESEEHGISLGQFMYDQDLQPIQSLFLFQGEHFRSYQVVELRIFSNWGHPEYTCIYRFRVHGEPAK</sequence>
<keyword evidence="4 8" id="KW-0472">Membrane</keyword>
<evidence type="ECO:0000313" key="11">
    <source>
        <dbReference type="Proteomes" id="UP000008672"/>
    </source>
</evidence>
<feature type="region of interest" description="Disordered" evidence="7">
    <location>
        <begin position="104"/>
        <end position="123"/>
    </location>
</feature>
<dbReference type="EMBL" id="AFYH01217958">
    <property type="status" value="NOT_ANNOTATED_CDS"/>
    <property type="molecule type" value="Genomic_DNA"/>
</dbReference>
<keyword evidence="11" id="KW-1185">Reference proteome</keyword>
<name>H3A677_LATCH</name>
<dbReference type="EMBL" id="AFYH01217953">
    <property type="status" value="NOT_ANNOTATED_CDS"/>
    <property type="molecule type" value="Genomic_DNA"/>
</dbReference>
<feature type="transmembrane region" description="Helical" evidence="8">
    <location>
        <begin position="222"/>
        <end position="252"/>
    </location>
</feature>
<dbReference type="Pfam" id="PF07738">
    <property type="entry name" value="Sad1_UNC"/>
    <property type="match status" value="1"/>
</dbReference>
<dbReference type="EMBL" id="AFYH01217956">
    <property type="status" value="NOT_ANNOTATED_CDS"/>
    <property type="molecule type" value="Genomic_DNA"/>
</dbReference>
<dbReference type="AlphaFoldDB" id="H3A677"/>
<feature type="compositionally biased region" description="Low complexity" evidence="7">
    <location>
        <begin position="19"/>
        <end position="29"/>
    </location>
</feature>
<evidence type="ECO:0000256" key="3">
    <source>
        <dbReference type="ARBA" id="ARBA00023054"/>
    </source>
</evidence>
<dbReference type="EMBL" id="AFYH01217951">
    <property type="status" value="NOT_ANNOTATED_CDS"/>
    <property type="molecule type" value="Genomic_DNA"/>
</dbReference>
<dbReference type="EMBL" id="AFYH01217954">
    <property type="status" value="NOT_ANNOTATED_CDS"/>
    <property type="molecule type" value="Genomic_DNA"/>
</dbReference>
<dbReference type="FunCoup" id="H3A677">
    <property type="interactions" value="861"/>
</dbReference>
<comment type="subcellular location">
    <subcellularLocation>
        <location evidence="5">Nucleus inner membrane</location>
        <topology evidence="5">Single-pass type II membrane protein</topology>
    </subcellularLocation>
</comment>
<proteinExistence type="predicted"/>
<dbReference type="InParanoid" id="H3A677"/>
<dbReference type="EMBL" id="AFYH01217957">
    <property type="status" value="NOT_ANNOTATED_CDS"/>
    <property type="molecule type" value="Genomic_DNA"/>
</dbReference>
<accession>H3A677</accession>
<evidence type="ECO:0000259" key="9">
    <source>
        <dbReference type="PROSITE" id="PS51469"/>
    </source>
</evidence>
<dbReference type="Proteomes" id="UP000008672">
    <property type="component" value="Unassembled WGS sequence"/>
</dbReference>
<evidence type="ECO:0000256" key="6">
    <source>
        <dbReference type="SAM" id="Coils"/>
    </source>
</evidence>
<feature type="region of interest" description="Disordered" evidence="7">
    <location>
        <begin position="1"/>
        <end position="69"/>
    </location>
</feature>
<evidence type="ECO:0000313" key="10">
    <source>
        <dbReference type="Ensembl" id="ENSLACP00000005148.1"/>
    </source>
</evidence>
<dbReference type="InterPro" id="IPR012919">
    <property type="entry name" value="SUN_dom"/>
</dbReference>
<feature type="transmembrane region" description="Helical" evidence="8">
    <location>
        <begin position="170"/>
        <end position="188"/>
    </location>
</feature>
<evidence type="ECO:0000256" key="5">
    <source>
        <dbReference type="ARBA" id="ARBA00037816"/>
    </source>
</evidence>
<evidence type="ECO:0000256" key="8">
    <source>
        <dbReference type="SAM" id="Phobius"/>
    </source>
</evidence>
<gene>
    <name evidence="10" type="primary">SUN2</name>
</gene>
<dbReference type="EMBL" id="AFYH01217955">
    <property type="status" value="NOT_ANNOTATED_CDS"/>
    <property type="molecule type" value="Genomic_DNA"/>
</dbReference>
<dbReference type="Ensembl" id="ENSLACT00000005194.1">
    <property type="protein sequence ID" value="ENSLACP00000005148.1"/>
    <property type="gene ID" value="ENSLACG00000004576.1"/>
</dbReference>
<dbReference type="OMA" id="CTADMRK"/>
<protein>
    <submittedName>
        <fullName evidence="10">Sad1 and UNC84 domain containing 2</fullName>
    </submittedName>
</protein>
<reference evidence="10" key="3">
    <citation type="submission" date="2025-09" db="UniProtKB">
        <authorList>
            <consortium name="Ensembl"/>
        </authorList>
    </citation>
    <scope>IDENTIFICATION</scope>
</reference>
<dbReference type="GO" id="GO:0005637">
    <property type="term" value="C:nuclear inner membrane"/>
    <property type="evidence" value="ECO:0007669"/>
    <property type="project" value="UniProtKB-SubCell"/>
</dbReference>
<reference evidence="10" key="2">
    <citation type="submission" date="2025-08" db="UniProtKB">
        <authorList>
            <consortium name="Ensembl"/>
        </authorList>
    </citation>
    <scope>IDENTIFICATION</scope>
</reference>
<feature type="coiled-coil region" evidence="6">
    <location>
        <begin position="372"/>
        <end position="429"/>
    </location>
</feature>
<dbReference type="GO" id="GO:0043495">
    <property type="term" value="F:protein-membrane adaptor activity"/>
    <property type="evidence" value="ECO:0007669"/>
    <property type="project" value="TreeGrafter"/>
</dbReference>
<dbReference type="GO" id="GO:0034993">
    <property type="term" value="C:meiotic nuclear membrane microtubule tethering complex"/>
    <property type="evidence" value="ECO:0007669"/>
    <property type="project" value="TreeGrafter"/>
</dbReference>
<evidence type="ECO:0000256" key="2">
    <source>
        <dbReference type="ARBA" id="ARBA00022989"/>
    </source>
</evidence>
<dbReference type="PANTHER" id="PTHR12911">
    <property type="entry name" value="SAD1/UNC-84-LIKE PROTEIN-RELATED"/>
    <property type="match status" value="1"/>
</dbReference>
<dbReference type="HOGENOM" id="CLU_012938_1_0_1"/>
<reference evidence="11" key="1">
    <citation type="submission" date="2011-08" db="EMBL/GenBank/DDBJ databases">
        <title>The draft genome of Latimeria chalumnae.</title>
        <authorList>
            <person name="Di Palma F."/>
            <person name="Alfoldi J."/>
            <person name="Johnson J."/>
            <person name="Berlin A."/>
            <person name="Gnerre S."/>
            <person name="Jaffe D."/>
            <person name="MacCallum I."/>
            <person name="Young S."/>
            <person name="Walker B.J."/>
            <person name="Lander E."/>
            <person name="Lindblad-Toh K."/>
        </authorList>
    </citation>
    <scope>NUCLEOTIDE SEQUENCE [LARGE SCALE GENOMIC DNA]</scope>
    <source>
        <strain evidence="11">Wild caught</strain>
    </source>
</reference>
<dbReference type="Bgee" id="ENSLACG00000004576">
    <property type="expression patterns" value="Expressed in pharyngeal gill and 1 other cell type or tissue"/>
</dbReference>
<keyword evidence="3 6" id="KW-0175">Coiled coil</keyword>
<dbReference type="FunFam" id="2.60.120.260:FF:000009">
    <property type="entry name" value="SUN domain-containing protein 1 isoform X1"/>
    <property type="match status" value="1"/>
</dbReference>
<keyword evidence="1 8" id="KW-0812">Transmembrane</keyword>
<organism evidence="10 11">
    <name type="scientific">Latimeria chalumnae</name>
    <name type="common">Coelacanth</name>
    <dbReference type="NCBI Taxonomy" id="7897"/>
    <lineage>
        <taxon>Eukaryota</taxon>
        <taxon>Metazoa</taxon>
        <taxon>Chordata</taxon>
        <taxon>Craniata</taxon>
        <taxon>Vertebrata</taxon>
        <taxon>Euteleostomi</taxon>
        <taxon>Coelacanthiformes</taxon>
        <taxon>Coelacanthidae</taxon>
        <taxon>Latimeria</taxon>
    </lineage>
</organism>
<evidence type="ECO:0000256" key="4">
    <source>
        <dbReference type="ARBA" id="ARBA00023136"/>
    </source>
</evidence>
<dbReference type="PROSITE" id="PS51469">
    <property type="entry name" value="SUN"/>
    <property type="match status" value="1"/>
</dbReference>
<evidence type="ECO:0000256" key="7">
    <source>
        <dbReference type="SAM" id="MobiDB-lite"/>
    </source>
</evidence>
<keyword evidence="2 8" id="KW-1133">Transmembrane helix</keyword>
<feature type="domain" description="SUN" evidence="9">
    <location>
        <begin position="551"/>
        <end position="713"/>
    </location>
</feature>
<dbReference type="EMBL" id="AFYH01217952">
    <property type="status" value="NOT_ANNOTATED_CDS"/>
    <property type="molecule type" value="Genomic_DNA"/>
</dbReference>
<evidence type="ECO:0000256" key="1">
    <source>
        <dbReference type="ARBA" id="ARBA00022692"/>
    </source>
</evidence>
<dbReference type="STRING" id="7897.ENSLACP00000005148"/>
<dbReference type="EMBL" id="AFYH01217950">
    <property type="status" value="NOT_ANNOTATED_CDS"/>
    <property type="molecule type" value="Genomic_DNA"/>
</dbReference>
<dbReference type="eggNOG" id="KOG2687">
    <property type="taxonomic scope" value="Eukaryota"/>
</dbReference>
<dbReference type="PANTHER" id="PTHR12911:SF22">
    <property type="entry name" value="SUN DOMAIN-CONTAINING PROTEIN 2"/>
    <property type="match status" value="1"/>
</dbReference>
<dbReference type="InterPro" id="IPR045119">
    <property type="entry name" value="SUN1-5"/>
</dbReference>
<dbReference type="Gene3D" id="2.60.120.260">
    <property type="entry name" value="Galactose-binding domain-like"/>
    <property type="match status" value="1"/>
</dbReference>
<dbReference type="GeneTree" id="ENSGT00940000160024"/>